<dbReference type="KEGG" id="mbd:MEBOL_003020"/>
<dbReference type="InterPro" id="IPR012533">
    <property type="entry name" value="YcnI-copper_dom"/>
</dbReference>
<evidence type="ECO:0000259" key="2">
    <source>
        <dbReference type="Pfam" id="PF07987"/>
    </source>
</evidence>
<dbReference type="EMBL" id="CP022163">
    <property type="protein sequence ID" value="ATB29565.1"/>
    <property type="molecule type" value="Genomic_DNA"/>
</dbReference>
<keyword evidence="4" id="KW-1185">Reference proteome</keyword>
<keyword evidence="1" id="KW-0732">Signal</keyword>
<organism evidence="3 4">
    <name type="scientific">Melittangium boletus DSM 14713</name>
    <dbReference type="NCBI Taxonomy" id="1294270"/>
    <lineage>
        <taxon>Bacteria</taxon>
        <taxon>Pseudomonadati</taxon>
        <taxon>Myxococcota</taxon>
        <taxon>Myxococcia</taxon>
        <taxon>Myxococcales</taxon>
        <taxon>Cystobacterineae</taxon>
        <taxon>Archangiaceae</taxon>
        <taxon>Melittangium</taxon>
    </lineage>
</organism>
<protein>
    <recommendedName>
        <fullName evidence="2">YncI copper-binding domain-containing protein</fullName>
    </recommendedName>
</protein>
<feature type="signal peptide" evidence="1">
    <location>
        <begin position="1"/>
        <end position="22"/>
    </location>
</feature>
<feature type="domain" description="YncI copper-binding" evidence="2">
    <location>
        <begin position="23"/>
        <end position="165"/>
    </location>
</feature>
<dbReference type="OrthoDB" id="9796962at2"/>
<dbReference type="RefSeq" id="WP_095978112.1">
    <property type="nucleotide sequence ID" value="NZ_CP022163.1"/>
</dbReference>
<dbReference type="Gene3D" id="2.60.40.2230">
    <property type="entry name" value="Uncharacterised protein YcnI-like PF07987, DUF1775"/>
    <property type="match status" value="1"/>
</dbReference>
<gene>
    <name evidence="3" type="ORF">MEBOL_003020</name>
</gene>
<reference evidence="3 4" key="1">
    <citation type="submission" date="2017-06" db="EMBL/GenBank/DDBJ databases">
        <authorList>
            <person name="Kim H.J."/>
            <person name="Triplett B.A."/>
        </authorList>
    </citation>
    <scope>NUCLEOTIDE SEQUENCE [LARGE SCALE GENOMIC DNA]</scope>
    <source>
        <strain evidence="3 4">DSM 14713</strain>
    </source>
</reference>
<evidence type="ECO:0000256" key="1">
    <source>
        <dbReference type="SAM" id="SignalP"/>
    </source>
</evidence>
<sequence length="235" mass="25150">MKVQASSLSAVAVFLLSHVAEAHIGLSTGTPAIAATTQELSFAVGHGCEGLDTFRIEVRIPEGVGGVRPISSAFGKAVVSKDANGRVTAVTWTKADADVLAEDSQFYKFTLRAALPNVPFTTLYFPTVQSCRKADGTVVTQEWVGTGSDHGGHLAEDTALPAPALFVLPARTPGWNKYTVTQHVHDLSVFHDAQIVWSGNAAYSPSAPISDLIAKEPNTQVLREIHPDTDIWVRY</sequence>
<evidence type="ECO:0000313" key="3">
    <source>
        <dbReference type="EMBL" id="ATB29565.1"/>
    </source>
</evidence>
<dbReference type="Pfam" id="PF07987">
    <property type="entry name" value="DUF1775"/>
    <property type="match status" value="1"/>
</dbReference>
<dbReference type="CDD" id="cd08545">
    <property type="entry name" value="YcnI_like"/>
    <property type="match status" value="1"/>
</dbReference>
<dbReference type="InterPro" id="IPR038507">
    <property type="entry name" value="YcnI-like_sf"/>
</dbReference>
<proteinExistence type="predicted"/>
<evidence type="ECO:0000313" key="4">
    <source>
        <dbReference type="Proteomes" id="UP000217289"/>
    </source>
</evidence>
<dbReference type="Proteomes" id="UP000217289">
    <property type="component" value="Chromosome"/>
</dbReference>
<accession>A0A250ICS6</accession>
<feature type="chain" id="PRO_5012422443" description="YncI copper-binding domain-containing protein" evidence="1">
    <location>
        <begin position="23"/>
        <end position="235"/>
    </location>
</feature>
<dbReference type="AlphaFoldDB" id="A0A250ICS6"/>
<name>A0A250ICS6_9BACT</name>